<protein>
    <recommendedName>
        <fullName evidence="7">Large ribosomal subunit protein bL35m</fullName>
    </recommendedName>
    <alternativeName>
        <fullName evidence="8">39S ribosomal protein L35, mitochondrial</fullName>
    </alternativeName>
</protein>
<dbReference type="Proteomes" id="UP001634394">
    <property type="component" value="Unassembled WGS sequence"/>
</dbReference>
<dbReference type="InterPro" id="IPR021137">
    <property type="entry name" value="Ribosomal_bL35-like"/>
</dbReference>
<dbReference type="GO" id="GO:1990904">
    <property type="term" value="C:ribonucleoprotein complex"/>
    <property type="evidence" value="ECO:0007669"/>
    <property type="project" value="UniProtKB-KW"/>
</dbReference>
<keyword evidence="5" id="KW-0496">Mitochondrion</keyword>
<keyword evidence="4" id="KW-0689">Ribosomal protein</keyword>
<name>A0ABD3VSX9_SINWO</name>
<comment type="similarity">
    <text evidence="2">Belongs to the bacterial ribosomal protein bL35 family.</text>
</comment>
<dbReference type="PANTHER" id="PTHR15909">
    <property type="entry name" value="39S RIBOSOMAL PROTEIN L35, MITOCHONDRIAL"/>
    <property type="match status" value="1"/>
</dbReference>
<keyword evidence="10" id="KW-1185">Reference proteome</keyword>
<evidence type="ECO:0000256" key="6">
    <source>
        <dbReference type="ARBA" id="ARBA00023274"/>
    </source>
</evidence>
<evidence type="ECO:0000256" key="4">
    <source>
        <dbReference type="ARBA" id="ARBA00022980"/>
    </source>
</evidence>
<keyword evidence="3" id="KW-0809">Transit peptide</keyword>
<accession>A0ABD3VSX9</accession>
<comment type="subcellular location">
    <subcellularLocation>
        <location evidence="1">Mitochondrion</location>
    </subcellularLocation>
</comment>
<proteinExistence type="inferred from homology"/>
<evidence type="ECO:0000256" key="2">
    <source>
        <dbReference type="ARBA" id="ARBA00006598"/>
    </source>
</evidence>
<evidence type="ECO:0000313" key="10">
    <source>
        <dbReference type="Proteomes" id="UP001634394"/>
    </source>
</evidence>
<evidence type="ECO:0000256" key="3">
    <source>
        <dbReference type="ARBA" id="ARBA00022946"/>
    </source>
</evidence>
<reference evidence="9 10" key="1">
    <citation type="submission" date="2024-11" db="EMBL/GenBank/DDBJ databases">
        <title>Chromosome-level genome assembly of the freshwater bivalve Anodonta woodiana.</title>
        <authorList>
            <person name="Chen X."/>
        </authorList>
    </citation>
    <scope>NUCLEOTIDE SEQUENCE [LARGE SCALE GENOMIC DNA]</scope>
    <source>
        <strain evidence="9">MN2024</strain>
        <tissue evidence="9">Gills</tissue>
    </source>
</reference>
<dbReference type="Pfam" id="PF01632">
    <property type="entry name" value="Ribosomal_L35p"/>
    <property type="match status" value="1"/>
</dbReference>
<dbReference type="EMBL" id="JBJQND010000010">
    <property type="protein sequence ID" value="KAL3863753.1"/>
    <property type="molecule type" value="Genomic_DNA"/>
</dbReference>
<dbReference type="InterPro" id="IPR037229">
    <property type="entry name" value="Ribosomal_bL35_sf"/>
</dbReference>
<evidence type="ECO:0000256" key="5">
    <source>
        <dbReference type="ARBA" id="ARBA00023128"/>
    </source>
</evidence>
<dbReference type="AlphaFoldDB" id="A0ABD3VSX9"/>
<evidence type="ECO:0000256" key="7">
    <source>
        <dbReference type="ARBA" id="ARBA00035273"/>
    </source>
</evidence>
<dbReference type="GO" id="GO:0005840">
    <property type="term" value="C:ribosome"/>
    <property type="evidence" value="ECO:0007669"/>
    <property type="project" value="UniProtKB-KW"/>
</dbReference>
<dbReference type="SUPFAM" id="SSF143034">
    <property type="entry name" value="L35p-like"/>
    <property type="match status" value="1"/>
</dbReference>
<evidence type="ECO:0000256" key="1">
    <source>
        <dbReference type="ARBA" id="ARBA00004173"/>
    </source>
</evidence>
<dbReference type="PANTHER" id="PTHR15909:SF0">
    <property type="entry name" value="LARGE RIBOSOMAL SUBUNIT PROTEIN BL35M"/>
    <property type="match status" value="1"/>
</dbReference>
<dbReference type="GO" id="GO:0005739">
    <property type="term" value="C:mitochondrion"/>
    <property type="evidence" value="ECO:0007669"/>
    <property type="project" value="UniProtKB-SubCell"/>
</dbReference>
<sequence>MAAVSHGIKGLGSQILKGIINRTGPVGLKSIPYQSFQFQSVSFSTSKIFASLHSSHPRGISAIGSSSGTDLIWRSRSLLQSCLPFINSIRTKVRFSRRKGKPANVRAVTHRFFRLDWGAWIRPRAGVYHKVYKQDPEKKRLLRQHVFCNRTQSKLLDKMTTLFWKRKRYYVDDPYEPYQKRVNLPTYFPEKPRFLP</sequence>
<evidence type="ECO:0000256" key="8">
    <source>
        <dbReference type="ARBA" id="ARBA00035418"/>
    </source>
</evidence>
<evidence type="ECO:0000313" key="9">
    <source>
        <dbReference type="EMBL" id="KAL3863753.1"/>
    </source>
</evidence>
<gene>
    <name evidence="9" type="ORF">ACJMK2_005490</name>
</gene>
<keyword evidence="6" id="KW-0687">Ribonucleoprotein</keyword>
<dbReference type="InterPro" id="IPR019338">
    <property type="entry name" value="Ribosomal_bL35m"/>
</dbReference>
<comment type="caution">
    <text evidence="9">The sequence shown here is derived from an EMBL/GenBank/DDBJ whole genome shotgun (WGS) entry which is preliminary data.</text>
</comment>
<organism evidence="9 10">
    <name type="scientific">Sinanodonta woodiana</name>
    <name type="common">Chinese pond mussel</name>
    <name type="synonym">Anodonta woodiana</name>
    <dbReference type="NCBI Taxonomy" id="1069815"/>
    <lineage>
        <taxon>Eukaryota</taxon>
        <taxon>Metazoa</taxon>
        <taxon>Spiralia</taxon>
        <taxon>Lophotrochozoa</taxon>
        <taxon>Mollusca</taxon>
        <taxon>Bivalvia</taxon>
        <taxon>Autobranchia</taxon>
        <taxon>Heteroconchia</taxon>
        <taxon>Palaeoheterodonta</taxon>
        <taxon>Unionida</taxon>
        <taxon>Unionoidea</taxon>
        <taxon>Unionidae</taxon>
        <taxon>Unioninae</taxon>
        <taxon>Sinanodonta</taxon>
    </lineage>
</organism>